<keyword evidence="3" id="KW-1185">Reference proteome</keyword>
<dbReference type="InterPro" id="IPR037053">
    <property type="entry name" value="Phage_tail_collar_dom_sf"/>
</dbReference>
<feature type="domain" description="Phage tail collar" evidence="1">
    <location>
        <begin position="6"/>
        <end position="61"/>
    </location>
</feature>
<dbReference type="InterPro" id="IPR011083">
    <property type="entry name" value="Phage_tail_collar_dom"/>
</dbReference>
<dbReference type="RefSeq" id="WP_150684697.1">
    <property type="nucleotide sequence ID" value="NZ_CABPSI010000003.1"/>
</dbReference>
<evidence type="ECO:0000313" key="2">
    <source>
        <dbReference type="EMBL" id="VVE18246.1"/>
    </source>
</evidence>
<reference evidence="2 3" key="1">
    <citation type="submission" date="2019-08" db="EMBL/GenBank/DDBJ databases">
        <authorList>
            <person name="Peeters C."/>
        </authorList>
    </citation>
    <scope>NUCLEOTIDE SEQUENCE [LARGE SCALE GENOMIC DNA]</scope>
    <source>
        <strain evidence="2 3">LMG 31115</strain>
    </source>
</reference>
<protein>
    <submittedName>
        <fullName evidence="2">Phage tail protein</fullName>
    </submittedName>
</protein>
<name>A0A5E4W3N5_9BURK</name>
<sequence>MDSYLGEIRLCAFPVVPRGWLPCDGRLLNVNINQVLFSLLGTQYGGDGRVTFGLPDLRGRVAMHRLPGTYNQGAPGGTETVALNAQQVPTHSHEFRAATNDATQPLAGTGKDRLLAKSVISQPDTATVDGTALYGPVTAQTLTAESPEASSATNDATAHNNMQSSLVLNYIICVQGGLYPPRP</sequence>
<dbReference type="SUPFAM" id="SSF88874">
    <property type="entry name" value="Receptor-binding domain of short tail fibre protein gp12"/>
    <property type="match status" value="1"/>
</dbReference>
<dbReference type="Gene3D" id="3.90.1340.10">
    <property type="entry name" value="Phage tail collar domain"/>
    <property type="match status" value="1"/>
</dbReference>
<dbReference type="AlphaFoldDB" id="A0A5E4W3N5"/>
<evidence type="ECO:0000259" key="1">
    <source>
        <dbReference type="Pfam" id="PF07484"/>
    </source>
</evidence>
<organism evidence="2 3">
    <name type="scientific">Pandoraea iniqua</name>
    <dbReference type="NCBI Taxonomy" id="2508288"/>
    <lineage>
        <taxon>Bacteria</taxon>
        <taxon>Pseudomonadati</taxon>
        <taxon>Pseudomonadota</taxon>
        <taxon>Betaproteobacteria</taxon>
        <taxon>Burkholderiales</taxon>
        <taxon>Burkholderiaceae</taxon>
        <taxon>Pandoraea</taxon>
    </lineage>
</organism>
<proteinExistence type="predicted"/>
<evidence type="ECO:0000313" key="3">
    <source>
        <dbReference type="Proteomes" id="UP000333828"/>
    </source>
</evidence>
<dbReference type="EMBL" id="CABPSI010000003">
    <property type="protein sequence ID" value="VVE18246.1"/>
    <property type="molecule type" value="Genomic_DNA"/>
</dbReference>
<dbReference type="Pfam" id="PF07484">
    <property type="entry name" value="Collar"/>
    <property type="match status" value="1"/>
</dbReference>
<gene>
    <name evidence="2" type="ORF">PIN31115_02990</name>
</gene>
<dbReference type="Proteomes" id="UP000333828">
    <property type="component" value="Unassembled WGS sequence"/>
</dbReference>
<accession>A0A5E4W3N5</accession>